<dbReference type="GO" id="GO:0005829">
    <property type="term" value="C:cytosol"/>
    <property type="evidence" value="ECO:0007669"/>
    <property type="project" value="TreeGrafter"/>
</dbReference>
<comment type="subunit">
    <text evidence="6">Monomer.</text>
</comment>
<accession>A0A239SLD8</accession>
<dbReference type="NCBIfam" id="TIGR00500">
    <property type="entry name" value="met_pdase_I"/>
    <property type="match status" value="1"/>
</dbReference>
<evidence type="ECO:0000256" key="6">
    <source>
        <dbReference type="HAMAP-Rule" id="MF_01974"/>
    </source>
</evidence>
<gene>
    <name evidence="9" type="primary">map_2</name>
    <name evidence="6" type="synonym">map</name>
    <name evidence="10" type="ORF">PSP31121_03148</name>
    <name evidence="9" type="ORF">SAMEA4530655_02647</name>
</gene>
<dbReference type="PRINTS" id="PR00599">
    <property type="entry name" value="MAPEPTIDASE"/>
</dbReference>
<dbReference type="CDD" id="cd01086">
    <property type="entry name" value="MetAP1"/>
    <property type="match status" value="1"/>
</dbReference>
<dbReference type="EC" id="3.4.11.18" evidence="6 7"/>
<feature type="binding site" evidence="6">
    <location>
        <position position="187"/>
    </location>
    <ligand>
        <name>a divalent metal cation</name>
        <dbReference type="ChEBI" id="CHEBI:60240"/>
        <label>2</label>
        <note>catalytic</note>
    </ligand>
</feature>
<feature type="binding site" evidence="6">
    <location>
        <position position="251"/>
    </location>
    <ligand>
        <name>a divalent metal cation</name>
        <dbReference type="ChEBI" id="CHEBI:60240"/>
        <label>2</label>
        <note>catalytic</note>
    </ligand>
</feature>
<evidence type="ECO:0000256" key="7">
    <source>
        <dbReference type="RuleBase" id="RU003653"/>
    </source>
</evidence>
<evidence type="ECO:0000256" key="5">
    <source>
        <dbReference type="ARBA" id="ARBA00022801"/>
    </source>
</evidence>
<evidence type="ECO:0000256" key="1">
    <source>
        <dbReference type="ARBA" id="ARBA00002521"/>
    </source>
</evidence>
<dbReference type="EMBL" id="LT906435">
    <property type="protein sequence ID" value="SNU85584.1"/>
    <property type="molecule type" value="Genomic_DNA"/>
</dbReference>
<evidence type="ECO:0000313" key="12">
    <source>
        <dbReference type="Proteomes" id="UP000335538"/>
    </source>
</evidence>
<dbReference type="NCBIfam" id="NF008970">
    <property type="entry name" value="PRK12318.1"/>
    <property type="match status" value="1"/>
</dbReference>
<reference evidence="10 12" key="2">
    <citation type="submission" date="2019-08" db="EMBL/GenBank/DDBJ databases">
        <authorList>
            <person name="Peeters C."/>
        </authorList>
    </citation>
    <scope>NUCLEOTIDE SEQUENCE [LARGE SCALE GENOMIC DNA]</scope>
    <source>
        <strain evidence="10 12">LMG 31121</strain>
    </source>
</reference>
<comment type="catalytic activity">
    <reaction evidence="6 7">
        <text>Release of N-terminal amino acids, preferentially methionine, from peptides and arylamides.</text>
        <dbReference type="EC" id="3.4.11.18"/>
    </reaction>
</comment>
<keyword evidence="2 6" id="KW-0031">Aminopeptidase</keyword>
<comment type="cofactor">
    <cofactor evidence="6">
        <name>Co(2+)</name>
        <dbReference type="ChEBI" id="CHEBI:48828"/>
    </cofactor>
    <cofactor evidence="6">
        <name>Zn(2+)</name>
        <dbReference type="ChEBI" id="CHEBI:29105"/>
    </cofactor>
    <cofactor evidence="6">
        <name>Mn(2+)</name>
        <dbReference type="ChEBI" id="CHEBI:29035"/>
    </cofactor>
    <cofactor evidence="6">
        <name>Fe(2+)</name>
        <dbReference type="ChEBI" id="CHEBI:29033"/>
    </cofactor>
    <text evidence="6">Binds 2 divalent metal cations per subunit. Has a high-affinity and a low affinity metal-binding site. The true nature of the physiological cofactor is under debate. The enzyme is active with cobalt, zinc, manganese or divalent iron ions. Most likely, methionine aminopeptidases function as mononuclear Fe(2+)-metalloproteases under physiological conditions, and the catalytically relevant metal-binding site has been assigned to the histidine-containing high-affinity site.</text>
</comment>
<dbReference type="PANTHER" id="PTHR43330">
    <property type="entry name" value="METHIONINE AMINOPEPTIDASE"/>
    <property type="match status" value="1"/>
</dbReference>
<feature type="binding site" evidence="6">
    <location>
        <position position="124"/>
    </location>
    <ligand>
        <name>a divalent metal cation</name>
        <dbReference type="ChEBI" id="CHEBI:60240"/>
        <label>2</label>
        <note>catalytic</note>
    </ligand>
</feature>
<organism evidence="9 11">
    <name type="scientific">Pandoraea sputorum</name>
    <dbReference type="NCBI Taxonomy" id="93222"/>
    <lineage>
        <taxon>Bacteria</taxon>
        <taxon>Pseudomonadati</taxon>
        <taxon>Pseudomonadota</taxon>
        <taxon>Betaproteobacteria</taxon>
        <taxon>Burkholderiales</taxon>
        <taxon>Burkholderiaceae</taxon>
        <taxon>Pandoraea</taxon>
    </lineage>
</organism>
<feature type="binding site" evidence="6">
    <location>
        <position position="124"/>
    </location>
    <ligand>
        <name>a divalent metal cation</name>
        <dbReference type="ChEBI" id="CHEBI:60240"/>
        <label>1</label>
    </ligand>
</feature>
<dbReference type="Pfam" id="PF00557">
    <property type="entry name" value="Peptidase_M24"/>
    <property type="match status" value="1"/>
</dbReference>
<dbReference type="PROSITE" id="PS00680">
    <property type="entry name" value="MAP_1"/>
    <property type="match status" value="1"/>
</dbReference>
<keyword evidence="3 6" id="KW-0645">Protease</keyword>
<dbReference type="AlphaFoldDB" id="A0A239SLD8"/>
<dbReference type="HAMAP" id="MF_01974">
    <property type="entry name" value="MetAP_1"/>
    <property type="match status" value="1"/>
</dbReference>
<dbReference type="Gene3D" id="3.90.230.10">
    <property type="entry name" value="Creatinase/methionine aminopeptidase superfamily"/>
    <property type="match status" value="1"/>
</dbReference>
<dbReference type="PANTHER" id="PTHR43330:SF27">
    <property type="entry name" value="METHIONINE AMINOPEPTIDASE"/>
    <property type="match status" value="1"/>
</dbReference>
<dbReference type="InterPro" id="IPR000994">
    <property type="entry name" value="Pept_M24"/>
</dbReference>
<comment type="function">
    <text evidence="1 6">Removes the N-terminal methionine from nascent proteins. The N-terminal methionine is often cleaved when the second residue in the primary sequence is small and uncharged (Met-Ala-, Cys, Gly, Pro, Ser, Thr, or Val). Requires deformylation of the N(alpha)-formylated initiator methionine before it can be hydrolyzed.</text>
</comment>
<dbReference type="GO" id="GO:0070006">
    <property type="term" value="F:metalloaminopeptidase activity"/>
    <property type="evidence" value="ECO:0007669"/>
    <property type="project" value="UniProtKB-UniRule"/>
</dbReference>
<dbReference type="Proteomes" id="UP000335538">
    <property type="component" value="Unassembled WGS sequence"/>
</dbReference>
<feature type="binding site" evidence="6">
    <location>
        <position position="96"/>
    </location>
    <ligand>
        <name>substrate</name>
    </ligand>
</feature>
<proteinExistence type="inferred from homology"/>
<evidence type="ECO:0000256" key="4">
    <source>
        <dbReference type="ARBA" id="ARBA00022723"/>
    </source>
</evidence>
<evidence type="ECO:0000256" key="3">
    <source>
        <dbReference type="ARBA" id="ARBA00022670"/>
    </source>
</evidence>
<dbReference type="Proteomes" id="UP000215126">
    <property type="component" value="Chromosome 1"/>
</dbReference>
<comment type="similarity">
    <text evidence="6">Belongs to the peptidase M24A family. Methionine aminopeptidase type 1 subfamily.</text>
</comment>
<dbReference type="InterPro" id="IPR001714">
    <property type="entry name" value="Pept_M24_MAP"/>
</dbReference>
<dbReference type="EMBL" id="CABPSR010000007">
    <property type="protein sequence ID" value="VVE81313.1"/>
    <property type="molecule type" value="Genomic_DNA"/>
</dbReference>
<dbReference type="GO" id="GO:0006508">
    <property type="term" value="P:proteolysis"/>
    <property type="evidence" value="ECO:0007669"/>
    <property type="project" value="UniProtKB-KW"/>
</dbReference>
<feature type="binding site" evidence="6">
    <location>
        <position position="113"/>
    </location>
    <ligand>
        <name>a divalent metal cation</name>
        <dbReference type="ChEBI" id="CHEBI:60240"/>
        <label>1</label>
    </ligand>
</feature>
<dbReference type="SUPFAM" id="SSF55920">
    <property type="entry name" value="Creatinase/aminopeptidase"/>
    <property type="match status" value="1"/>
</dbReference>
<keyword evidence="5 6" id="KW-0378">Hydrolase</keyword>
<name>A0A239SLD8_9BURK</name>
<reference evidence="9 11" key="1">
    <citation type="submission" date="2017-06" db="EMBL/GenBank/DDBJ databases">
        <authorList>
            <consortium name="Pathogen Informatics"/>
        </authorList>
    </citation>
    <scope>NUCLEOTIDE SEQUENCE [LARGE SCALE GENOMIC DNA]</scope>
    <source>
        <strain evidence="9 11">NCTC13161</strain>
    </source>
</reference>
<evidence type="ECO:0000313" key="9">
    <source>
        <dbReference type="EMBL" id="SNU85584.1"/>
    </source>
</evidence>
<feature type="binding site" evidence="6">
    <location>
        <position position="194"/>
    </location>
    <ligand>
        <name>substrate</name>
    </ligand>
</feature>
<dbReference type="GO" id="GO:0004239">
    <property type="term" value="F:initiator methionyl aminopeptidase activity"/>
    <property type="evidence" value="ECO:0007669"/>
    <property type="project" value="UniProtKB-UniRule"/>
</dbReference>
<evidence type="ECO:0000313" key="10">
    <source>
        <dbReference type="EMBL" id="VVE81313.1"/>
    </source>
</evidence>
<dbReference type="STRING" id="93222.NA29_17415"/>
<keyword evidence="4 6" id="KW-0479">Metal-binding</keyword>
<evidence type="ECO:0000313" key="11">
    <source>
        <dbReference type="Proteomes" id="UP000215126"/>
    </source>
</evidence>
<protein>
    <recommendedName>
        <fullName evidence="6 7">Methionine aminopeptidase</fullName>
        <shortName evidence="6">MAP</shortName>
        <shortName evidence="6">MetAP</shortName>
        <ecNumber evidence="6 7">3.4.11.18</ecNumber>
    </recommendedName>
    <alternativeName>
        <fullName evidence="6">Peptidase M</fullName>
    </alternativeName>
</protein>
<feature type="binding site" evidence="6">
    <location>
        <position position="251"/>
    </location>
    <ligand>
        <name>a divalent metal cation</name>
        <dbReference type="ChEBI" id="CHEBI:60240"/>
        <label>1</label>
    </ligand>
</feature>
<feature type="binding site" evidence="6">
    <location>
        <position position="220"/>
    </location>
    <ligand>
        <name>a divalent metal cation</name>
        <dbReference type="ChEBI" id="CHEBI:60240"/>
        <label>2</label>
        <note>catalytic</note>
    </ligand>
</feature>
<dbReference type="InterPro" id="IPR036005">
    <property type="entry name" value="Creatinase/aminopeptidase-like"/>
</dbReference>
<dbReference type="InterPro" id="IPR002467">
    <property type="entry name" value="Pept_M24A_MAP1"/>
</dbReference>
<evidence type="ECO:0000259" key="8">
    <source>
        <dbReference type="Pfam" id="PF00557"/>
    </source>
</evidence>
<keyword evidence="11" id="KW-1185">Reference proteome</keyword>
<feature type="domain" description="Peptidase M24" evidence="8">
    <location>
        <begin position="24"/>
        <end position="258"/>
    </location>
</feature>
<sequence>MRHCFRNLPDSAMAITLKNAHDIEMMRVACRLASEVLDFITPHVRAGVTTGELDRLCHEFMIKEQGTVPAPLNYQPPGYPPYPKATCISVNDVICHGIPGDKVLKNGDALNIDITVIKDGYFGDTSRMFIVGDGTILAKRLAQVTYECMWLGINQVRPGARLGDIGQAIQTHAEAQGYSVVREYCGHGIGQVFHEDPQILHYGRQGTGLELQAGMIFTIEPMINAGKREIRTMPDQWTVKTRDRSLSAQWEHTVLVTETGHEVLTHSAQTPAPPPGSSYVTSFAAAA</sequence>
<evidence type="ECO:0000256" key="2">
    <source>
        <dbReference type="ARBA" id="ARBA00022438"/>
    </source>
</evidence>
<dbReference type="GO" id="GO:0046872">
    <property type="term" value="F:metal ion binding"/>
    <property type="evidence" value="ECO:0007669"/>
    <property type="project" value="UniProtKB-UniRule"/>
</dbReference>